<proteinExistence type="predicted"/>
<dbReference type="RefSeq" id="WP_161423505.1">
    <property type="nucleotide sequence ID" value="NZ_JARWMY010000019.1"/>
</dbReference>
<dbReference type="InterPro" id="IPR008757">
    <property type="entry name" value="Peptidase_M6-like_domain"/>
</dbReference>
<evidence type="ECO:0000259" key="2">
    <source>
        <dbReference type="Pfam" id="PF05547"/>
    </source>
</evidence>
<dbReference type="SUPFAM" id="SSF55486">
    <property type="entry name" value="Metalloproteases ('zincins'), catalytic domain"/>
    <property type="match status" value="1"/>
</dbReference>
<dbReference type="Pfam" id="PF05547">
    <property type="entry name" value="Peptidase_M6"/>
    <property type="match status" value="1"/>
</dbReference>
<reference evidence="3 4" key="1">
    <citation type="submission" date="2019-12" db="EMBL/GenBank/DDBJ databases">
        <title>Draft genome sequencing of Halomonas icarensis D1-1.</title>
        <authorList>
            <person name="Pandiyan K."/>
            <person name="Kushwaha P."/>
            <person name="Gowdham M."/>
            <person name="Chakdar H."/>
            <person name="Singh A."/>
            <person name="Kumar M."/>
            <person name="Saxena A.K."/>
        </authorList>
    </citation>
    <scope>NUCLEOTIDE SEQUENCE [LARGE SCALE GENOMIC DNA]</scope>
    <source>
        <strain evidence="3 4">D1-1</strain>
    </source>
</reference>
<feature type="region of interest" description="Disordered" evidence="1">
    <location>
        <begin position="786"/>
        <end position="808"/>
    </location>
</feature>
<organism evidence="3 4">
    <name type="scientific">Halomonas icarae</name>
    <dbReference type="NCBI Taxonomy" id="2691040"/>
    <lineage>
        <taxon>Bacteria</taxon>
        <taxon>Pseudomonadati</taxon>
        <taxon>Pseudomonadota</taxon>
        <taxon>Gammaproteobacteria</taxon>
        <taxon>Oceanospirillales</taxon>
        <taxon>Halomonadaceae</taxon>
        <taxon>Halomonas</taxon>
    </lineage>
</organism>
<accession>A0A7X4W1D0</accession>
<sequence length="1527" mass="165486">MTKSSGNSNAVHQSGYRAIKKGGKADIAGWCRPGSTHGNGPDDSGPAGDGPVVLFGPDDLFVAEFGRKTLSVFDFDALGDDSEALIQTKLDATIVKAYAPGGATTLLLYAIDGYGKAWSIDFRPVPGCPTATGLSAQPRIKRIAERAEGPINEIVVLRRKLMLHVTAPEKGKVLMEVDRRTGLAKTLGTLELDGELSALDPARHNILMGRHKGELRFILTGEDSQRGGIEIHRLDVDRVTAAAVANGTHLVIARKGGLIKTMDMRAALPAVTARQADPLARICYLLRTLLKRCGCDCKCGSGTGEDDDRPRDPNDPGDDEPCNDRHSAKVGFTVHRFHRAGGHLVALSASATRMAVLDRRLNVQFERRLDRPGAEISEGQGHTQNLLIHLPRTAQVEAWRVADYVAQLKPRLPEDFGTLVPVPAPSVTYWGRRNPRAALNPTLQICIFPVIDGGQTYGDTDMTELVDQVSAKIFATVDDYYDETSFGEMAINFTVFGHDIGGARKPLVLPQSQASYWWDGFRAGGLQAVMPADWADPVMLDGTEAFEMRANPRAGAVKTYDLPFAAMWSSANLGNFPVSLTFDGTETLELAVVTQTGDSHVLTLNFPATTLTVNQGGDIAGFLGDLGDLLTNAIRAAEATITGAPVLIQDVEFRRIRTSSADTAFGRAQGRFRITSAGGAATQKGQISVTGPAMPAAPLAALGLSMASIQGVMDSSGAVSAFFRECLRAAQADAGEGIGGTMAYFNTSVSTDFDAVAQEITVGVNLTADTGGQLATIERLSSSELAGTGWDTASPNPGSESGPNNSNALRHAVDLADDTFTAALDHIRATTAWNRSTVESMFDNFDVMMIAHVGAPHAGIPPADQWACDEPADFGSKRMYARSHYATDQNPPGGEDPVQMGTARIIGQRFNAFNNPQMTNQAGVMAHEIGHAIGLPDLYSANGYRDDVDYVDPWAMMAGGNTNFHHFCGWSKWAMGWIADDPDPSVNRTIFVDLPSPTGTSVTEAWLVPVEYWDNAMRNDVRNEVGGSVPIGQLMKLNLGSDGGVTAFLELRAEGANFSQNLSPEPTVIATNGLDPNSDRHWAVNGLYRRSVHLLNDGTELRAINDTWDFATAPEFPVKRCVAEVADIRTVRGSIPVYRVRVEREQAEYIDLYFQDHVPSWKSPDIWVDWPGDNPDPTVPRVYPVGTPTDQGETVRFPSSGVEPHYVVARVHNAGNVRAEEVKVRWFVCDPPGAGDDGRWVNRGTQVISEVGPGTNEIAVFDWQVDNATNVHQCMRMEIIDWTIPSEVDPATGDTVALASDDVKLQNNNAQQNVFDFEALTSSPYLPINFLMQVHNDRVGTEIAALVPSDLPYGSKLTISPREQAIPSGQARVFNCTLELDDAVVRPGCNNDSGFLLTAWRRAEEADEIWGSCFYHIRPRYRTNLELLQGSWFQGRVVVHGKLHVLTDTAIDLAEDQPLAARIRMLTDGPEGGPNWRVVAIQSDGSFFLDTIIQGAKTMVIEAWFDRTDRLGSSVSNEITLKQGFVG</sequence>
<feature type="domain" description="Peptidase M6-like" evidence="2">
    <location>
        <begin position="918"/>
        <end position="961"/>
    </location>
</feature>
<evidence type="ECO:0000256" key="1">
    <source>
        <dbReference type="SAM" id="MobiDB-lite"/>
    </source>
</evidence>
<evidence type="ECO:0000313" key="4">
    <source>
        <dbReference type="Proteomes" id="UP000448235"/>
    </source>
</evidence>
<feature type="compositionally biased region" description="Low complexity" evidence="1">
    <location>
        <begin position="794"/>
        <end position="807"/>
    </location>
</feature>
<feature type="compositionally biased region" description="Low complexity" evidence="1">
    <location>
        <begin position="38"/>
        <end position="49"/>
    </location>
</feature>
<dbReference type="PANTHER" id="PTHR41775:SF1">
    <property type="entry name" value="PEPTIDASE M6-LIKE DOMAIN-CONTAINING PROTEIN"/>
    <property type="match status" value="1"/>
</dbReference>
<protein>
    <recommendedName>
        <fullName evidence="2">Peptidase M6-like domain-containing protein</fullName>
    </recommendedName>
</protein>
<name>A0A7X4W1D0_9GAMM</name>
<feature type="region of interest" description="Disordered" evidence="1">
    <location>
        <begin position="302"/>
        <end position="325"/>
    </location>
</feature>
<dbReference type="EMBL" id="WUTS01000001">
    <property type="protein sequence ID" value="NAW13213.1"/>
    <property type="molecule type" value="Genomic_DNA"/>
</dbReference>
<dbReference type="PANTHER" id="PTHR41775">
    <property type="entry name" value="SECRETED PROTEIN-RELATED"/>
    <property type="match status" value="1"/>
</dbReference>
<dbReference type="GO" id="GO:0006508">
    <property type="term" value="P:proteolysis"/>
    <property type="evidence" value="ECO:0007669"/>
    <property type="project" value="InterPro"/>
</dbReference>
<comment type="caution">
    <text evidence="3">The sequence shown here is derived from an EMBL/GenBank/DDBJ whole genome shotgun (WGS) entry which is preliminary data.</text>
</comment>
<dbReference type="GO" id="GO:0008233">
    <property type="term" value="F:peptidase activity"/>
    <property type="evidence" value="ECO:0007669"/>
    <property type="project" value="InterPro"/>
</dbReference>
<gene>
    <name evidence="3" type="ORF">GRB80_10180</name>
</gene>
<dbReference type="Proteomes" id="UP000448235">
    <property type="component" value="Unassembled WGS sequence"/>
</dbReference>
<keyword evidence="4" id="KW-1185">Reference proteome</keyword>
<feature type="region of interest" description="Disordered" evidence="1">
    <location>
        <begin position="30"/>
        <end position="49"/>
    </location>
</feature>
<evidence type="ECO:0000313" key="3">
    <source>
        <dbReference type="EMBL" id="NAW13213.1"/>
    </source>
</evidence>